<organism evidence="1 2">
    <name type="scientific">Marinomonas hwangdonensis</name>
    <dbReference type="NCBI Taxonomy" id="1053647"/>
    <lineage>
        <taxon>Bacteria</taxon>
        <taxon>Pseudomonadati</taxon>
        <taxon>Pseudomonadota</taxon>
        <taxon>Gammaproteobacteria</taxon>
        <taxon>Oceanospirillales</taxon>
        <taxon>Oceanospirillaceae</taxon>
        <taxon>Marinomonas</taxon>
    </lineage>
</organism>
<sequence length="120" mass="13492">MASLSEFRIDIAPDVQQCPSPFIDRQLIHVAIEFCRDTKIAEPPALNTTELPDALIEYIEGIAHGVKSRLFAMPDKPWTELSMVDYHKLRFDEAKADAKAAYIIGEQSNPLTIESKPFGF</sequence>
<gene>
    <name evidence="1" type="ORF">EBI00_02505</name>
</gene>
<reference evidence="1 2" key="1">
    <citation type="journal article" date="2012" name="Int. J. Syst. Evol. Microbiol.">
        <title>Marinomonas hwangdonensis sp. nov., isolated from seawater.</title>
        <authorList>
            <person name="Jung Y.T."/>
            <person name="Oh T.K."/>
            <person name="Yoon J.H."/>
        </authorList>
    </citation>
    <scope>NUCLEOTIDE SEQUENCE [LARGE SCALE GENOMIC DNA]</scope>
    <source>
        <strain evidence="1 2">HDW-15</strain>
    </source>
</reference>
<evidence type="ECO:0000313" key="1">
    <source>
        <dbReference type="EMBL" id="RNF52991.1"/>
    </source>
</evidence>
<name>A0A3M8QBG7_9GAMM</name>
<dbReference type="RefSeq" id="WP_123094331.1">
    <property type="nucleotide sequence ID" value="NZ_RIZG01000001.1"/>
</dbReference>
<protein>
    <submittedName>
        <fullName evidence="1">Uncharacterized protein</fullName>
    </submittedName>
</protein>
<accession>A0A3M8QBG7</accession>
<evidence type="ECO:0000313" key="2">
    <source>
        <dbReference type="Proteomes" id="UP000280507"/>
    </source>
</evidence>
<dbReference type="OrthoDB" id="5584931at2"/>
<comment type="caution">
    <text evidence="1">The sequence shown here is derived from an EMBL/GenBank/DDBJ whole genome shotgun (WGS) entry which is preliminary data.</text>
</comment>
<proteinExistence type="predicted"/>
<dbReference type="Proteomes" id="UP000280507">
    <property type="component" value="Unassembled WGS sequence"/>
</dbReference>
<dbReference type="AlphaFoldDB" id="A0A3M8QBG7"/>
<dbReference type="EMBL" id="RIZG01000001">
    <property type="protein sequence ID" value="RNF52991.1"/>
    <property type="molecule type" value="Genomic_DNA"/>
</dbReference>
<keyword evidence="2" id="KW-1185">Reference proteome</keyword>